<protein>
    <submittedName>
        <fullName evidence="1">Uncharacterized protein</fullName>
    </submittedName>
</protein>
<reference evidence="1" key="2">
    <citation type="submission" date="2021-04" db="EMBL/GenBank/DDBJ databases">
        <authorList>
            <person name="Gilroy R."/>
        </authorList>
    </citation>
    <scope>NUCLEOTIDE SEQUENCE</scope>
    <source>
        <strain evidence="1">8470</strain>
    </source>
</reference>
<accession>A0A948X1W8</accession>
<gene>
    <name evidence="1" type="ORF">H9928_03955</name>
</gene>
<dbReference type="EMBL" id="JAHLFJ010000039">
    <property type="protein sequence ID" value="MBU3855705.1"/>
    <property type="molecule type" value="Genomic_DNA"/>
</dbReference>
<evidence type="ECO:0000313" key="1">
    <source>
        <dbReference type="EMBL" id="MBU3855705.1"/>
    </source>
</evidence>
<sequence length="67" mass="8011">VMRKIAGYLTKNRSGKDQKIAQSTHENEHIKPRKTFWRNSKQFLSSAYVHVLRRIVLEWRECVILTN</sequence>
<proteinExistence type="predicted"/>
<comment type="caution">
    <text evidence="1">The sequence shown here is derived from an EMBL/GenBank/DDBJ whole genome shotgun (WGS) entry which is preliminary data.</text>
</comment>
<feature type="non-terminal residue" evidence="1">
    <location>
        <position position="1"/>
    </location>
</feature>
<name>A0A948X1W8_9BACT</name>
<organism evidence="1 2">
    <name type="scientific">Candidatus Phocaeicola excrementipullorum</name>
    <dbReference type="NCBI Taxonomy" id="2838731"/>
    <lineage>
        <taxon>Bacteria</taxon>
        <taxon>Pseudomonadati</taxon>
        <taxon>Bacteroidota</taxon>
        <taxon>Bacteroidia</taxon>
        <taxon>Bacteroidales</taxon>
        <taxon>Bacteroidaceae</taxon>
        <taxon>Phocaeicola</taxon>
    </lineage>
</organism>
<reference evidence="1" key="1">
    <citation type="journal article" date="2021" name="PeerJ">
        <title>Extensive microbial diversity within the chicken gut microbiome revealed by metagenomics and culture.</title>
        <authorList>
            <person name="Gilroy R."/>
            <person name="Ravi A."/>
            <person name="Getino M."/>
            <person name="Pursley I."/>
            <person name="Horton D.L."/>
            <person name="Alikhan N.F."/>
            <person name="Baker D."/>
            <person name="Gharbi K."/>
            <person name="Hall N."/>
            <person name="Watson M."/>
            <person name="Adriaenssens E.M."/>
            <person name="Foster-Nyarko E."/>
            <person name="Jarju S."/>
            <person name="Secka A."/>
            <person name="Antonio M."/>
            <person name="Oren A."/>
            <person name="Chaudhuri R.R."/>
            <person name="La Ragione R."/>
            <person name="Hildebrand F."/>
            <person name="Pallen M.J."/>
        </authorList>
    </citation>
    <scope>NUCLEOTIDE SEQUENCE</scope>
    <source>
        <strain evidence="1">8470</strain>
    </source>
</reference>
<dbReference type="AlphaFoldDB" id="A0A948X1W8"/>
<evidence type="ECO:0000313" key="2">
    <source>
        <dbReference type="Proteomes" id="UP000784286"/>
    </source>
</evidence>
<dbReference type="Proteomes" id="UP000784286">
    <property type="component" value="Unassembled WGS sequence"/>
</dbReference>